<gene>
    <name evidence="19" type="primary">cobS</name>
    <name evidence="20" type="ORF">C7H73_14505</name>
</gene>
<evidence type="ECO:0000256" key="7">
    <source>
        <dbReference type="ARBA" id="ARBA00022475"/>
    </source>
</evidence>
<dbReference type="AlphaFoldDB" id="A0A2P1NNY4"/>
<evidence type="ECO:0000256" key="4">
    <source>
        <dbReference type="ARBA" id="ARBA00010561"/>
    </source>
</evidence>
<reference evidence="21" key="1">
    <citation type="submission" date="2018-03" db="EMBL/GenBank/DDBJ databases">
        <title>Genome sequencing of Melaminivora sp. strain SC2-7.</title>
        <authorList>
            <person name="Kim S.-J."/>
            <person name="Heo J."/>
            <person name="Ahn J.-H."/>
            <person name="Kwon S.-W."/>
        </authorList>
    </citation>
    <scope>NUCLEOTIDE SEQUENCE [LARGE SCALE GENOMIC DNA]</scope>
    <source>
        <strain evidence="21">SC2-7</strain>
    </source>
</reference>
<evidence type="ECO:0000256" key="10">
    <source>
        <dbReference type="ARBA" id="ARBA00022692"/>
    </source>
</evidence>
<dbReference type="EC" id="2.7.8.26" evidence="5 19"/>
<dbReference type="OrthoDB" id="9794626at2"/>
<evidence type="ECO:0000256" key="6">
    <source>
        <dbReference type="ARBA" id="ARBA00015850"/>
    </source>
</evidence>
<evidence type="ECO:0000313" key="21">
    <source>
        <dbReference type="Proteomes" id="UP000241829"/>
    </source>
</evidence>
<protein>
    <recommendedName>
        <fullName evidence="6 19">Adenosylcobinamide-GDP ribazoletransferase</fullName>
        <ecNumber evidence="5 19">2.7.8.26</ecNumber>
    </recommendedName>
    <alternativeName>
        <fullName evidence="16 19">Cobalamin synthase</fullName>
    </alternativeName>
    <alternativeName>
        <fullName evidence="15 19">Cobalamin-5'-phosphate synthase</fullName>
    </alternativeName>
</protein>
<sequence>MLKNALRHYLLAVQFFTRVPVTGRLAAWVGYSPALLRASSGHFPGVGWLVGLLALGVYAAVYQTLGGGPLAGAVAAALSTAATLLMTGGFHEDGLADVADGLGGAYTAERALEIMKDSRIGAFGAMALVLALLTKLALLAQLSGHGLLAAVVALAGAHPLSRLWPLLTIRALPHVGDSATSKSKPLADRIAGRALATAALWALPPLLLVVWLLGAGVAAAALLGSAAGAGWMHWRFVRRLQGFTGDCLGASQQLAELGFYLGAAVALARQAAA</sequence>
<dbReference type="GO" id="GO:0005886">
    <property type="term" value="C:plasma membrane"/>
    <property type="evidence" value="ECO:0007669"/>
    <property type="project" value="UniProtKB-SubCell"/>
</dbReference>
<comment type="pathway">
    <text evidence="3 19">Cofactor biosynthesis; adenosylcobalamin biosynthesis; adenosylcobalamin from cob(II)yrinate a,c-diamide: step 7/7.</text>
</comment>
<keyword evidence="7 19" id="KW-1003">Cell membrane</keyword>
<proteinExistence type="inferred from homology"/>
<comment type="catalytic activity">
    <reaction evidence="17 19">
        <text>alpha-ribazole + adenosylcob(III)inamide-GDP = adenosylcob(III)alamin + GMP + H(+)</text>
        <dbReference type="Rhea" id="RHEA:16049"/>
        <dbReference type="ChEBI" id="CHEBI:10329"/>
        <dbReference type="ChEBI" id="CHEBI:15378"/>
        <dbReference type="ChEBI" id="CHEBI:18408"/>
        <dbReference type="ChEBI" id="CHEBI:58115"/>
        <dbReference type="ChEBI" id="CHEBI:60487"/>
        <dbReference type="EC" id="2.7.8.26"/>
    </reaction>
</comment>
<dbReference type="EMBL" id="CP027792">
    <property type="protein sequence ID" value="AVP58761.1"/>
    <property type="molecule type" value="Genomic_DNA"/>
</dbReference>
<comment type="similarity">
    <text evidence="4 19">Belongs to the CobS family.</text>
</comment>
<name>A0A2P1NNY4_9BURK</name>
<evidence type="ECO:0000256" key="18">
    <source>
        <dbReference type="ARBA" id="ARBA00049504"/>
    </source>
</evidence>
<evidence type="ECO:0000256" key="5">
    <source>
        <dbReference type="ARBA" id="ARBA00013200"/>
    </source>
</evidence>
<comment type="function">
    <text evidence="14 19">Joins adenosylcobinamide-GDP and alpha-ribazole to generate adenosylcobalamin (Ado-cobalamin). Also synthesizes adenosylcobalamin 5'-phosphate from adenosylcobinamide-GDP and alpha-ribazole 5'-phosphate.</text>
</comment>
<feature type="transmembrane region" description="Helical" evidence="19">
    <location>
        <begin position="42"/>
        <end position="61"/>
    </location>
</feature>
<feature type="transmembrane region" description="Helical" evidence="19">
    <location>
        <begin position="146"/>
        <end position="165"/>
    </location>
</feature>
<keyword evidence="9 19" id="KW-0808">Transferase</keyword>
<dbReference type="RefSeq" id="WP_106847309.1">
    <property type="nucleotide sequence ID" value="NZ_CP027792.1"/>
</dbReference>
<feature type="transmembrane region" description="Helical" evidence="19">
    <location>
        <begin position="120"/>
        <end position="140"/>
    </location>
</feature>
<keyword evidence="10 19" id="KW-0812">Transmembrane</keyword>
<dbReference type="PANTHER" id="PTHR34148">
    <property type="entry name" value="ADENOSYLCOBINAMIDE-GDP RIBAZOLETRANSFERASE"/>
    <property type="match status" value="1"/>
</dbReference>
<evidence type="ECO:0000313" key="20">
    <source>
        <dbReference type="EMBL" id="AVP58761.1"/>
    </source>
</evidence>
<keyword evidence="13 19" id="KW-0472">Membrane</keyword>
<evidence type="ECO:0000256" key="2">
    <source>
        <dbReference type="ARBA" id="ARBA00004651"/>
    </source>
</evidence>
<dbReference type="HAMAP" id="MF_00719">
    <property type="entry name" value="CobS"/>
    <property type="match status" value="1"/>
</dbReference>
<evidence type="ECO:0000256" key="17">
    <source>
        <dbReference type="ARBA" id="ARBA00048623"/>
    </source>
</evidence>
<keyword evidence="11 19" id="KW-0460">Magnesium</keyword>
<evidence type="ECO:0000256" key="19">
    <source>
        <dbReference type="HAMAP-Rule" id="MF_00719"/>
    </source>
</evidence>
<evidence type="ECO:0000256" key="1">
    <source>
        <dbReference type="ARBA" id="ARBA00001946"/>
    </source>
</evidence>
<dbReference type="KEGG" id="melm:C7H73_14505"/>
<dbReference type="Proteomes" id="UP000241829">
    <property type="component" value="Chromosome"/>
</dbReference>
<evidence type="ECO:0000256" key="15">
    <source>
        <dbReference type="ARBA" id="ARBA00032605"/>
    </source>
</evidence>
<keyword evidence="21" id="KW-1185">Reference proteome</keyword>
<dbReference type="GO" id="GO:0008818">
    <property type="term" value="F:cobalamin 5'-phosphate synthase activity"/>
    <property type="evidence" value="ECO:0007669"/>
    <property type="project" value="UniProtKB-UniRule"/>
</dbReference>
<dbReference type="GO" id="GO:0009236">
    <property type="term" value="P:cobalamin biosynthetic process"/>
    <property type="evidence" value="ECO:0007669"/>
    <property type="project" value="UniProtKB-UniRule"/>
</dbReference>
<comment type="cofactor">
    <cofactor evidence="1 19">
        <name>Mg(2+)</name>
        <dbReference type="ChEBI" id="CHEBI:18420"/>
    </cofactor>
</comment>
<accession>A0A2P1NNY4</accession>
<keyword evidence="8 19" id="KW-0169">Cobalamin biosynthesis</keyword>
<evidence type="ECO:0000256" key="3">
    <source>
        <dbReference type="ARBA" id="ARBA00004663"/>
    </source>
</evidence>
<keyword evidence="12 19" id="KW-1133">Transmembrane helix</keyword>
<evidence type="ECO:0000256" key="8">
    <source>
        <dbReference type="ARBA" id="ARBA00022573"/>
    </source>
</evidence>
<evidence type="ECO:0000256" key="16">
    <source>
        <dbReference type="ARBA" id="ARBA00032853"/>
    </source>
</evidence>
<evidence type="ECO:0000256" key="12">
    <source>
        <dbReference type="ARBA" id="ARBA00022989"/>
    </source>
</evidence>
<evidence type="ECO:0000256" key="9">
    <source>
        <dbReference type="ARBA" id="ARBA00022679"/>
    </source>
</evidence>
<dbReference type="InterPro" id="IPR003805">
    <property type="entry name" value="CobS"/>
</dbReference>
<evidence type="ECO:0000256" key="13">
    <source>
        <dbReference type="ARBA" id="ARBA00023136"/>
    </source>
</evidence>
<organism evidence="20 21">
    <name type="scientific">Pulveribacter suum</name>
    <dbReference type="NCBI Taxonomy" id="2116657"/>
    <lineage>
        <taxon>Bacteria</taxon>
        <taxon>Pseudomonadati</taxon>
        <taxon>Pseudomonadota</taxon>
        <taxon>Betaproteobacteria</taxon>
        <taxon>Burkholderiales</taxon>
        <taxon>Comamonadaceae</taxon>
        <taxon>Pulveribacter</taxon>
    </lineage>
</organism>
<comment type="subcellular location">
    <subcellularLocation>
        <location evidence="2 19">Cell membrane</location>
        <topology evidence="2 19">Multi-pass membrane protein</topology>
    </subcellularLocation>
</comment>
<dbReference type="Pfam" id="PF02654">
    <property type="entry name" value="CobS"/>
    <property type="match status" value="1"/>
</dbReference>
<evidence type="ECO:0000256" key="11">
    <source>
        <dbReference type="ARBA" id="ARBA00022842"/>
    </source>
</evidence>
<evidence type="ECO:0000256" key="14">
    <source>
        <dbReference type="ARBA" id="ARBA00025228"/>
    </source>
</evidence>
<comment type="catalytic activity">
    <reaction evidence="18 19">
        <text>alpha-ribazole 5'-phosphate + adenosylcob(III)inamide-GDP = adenosylcob(III)alamin 5'-phosphate + GMP + H(+)</text>
        <dbReference type="Rhea" id="RHEA:23560"/>
        <dbReference type="ChEBI" id="CHEBI:15378"/>
        <dbReference type="ChEBI" id="CHEBI:57918"/>
        <dbReference type="ChEBI" id="CHEBI:58115"/>
        <dbReference type="ChEBI" id="CHEBI:60487"/>
        <dbReference type="ChEBI" id="CHEBI:60493"/>
        <dbReference type="EC" id="2.7.8.26"/>
    </reaction>
</comment>
<feature type="transmembrane region" description="Helical" evidence="19">
    <location>
        <begin position="209"/>
        <end position="231"/>
    </location>
</feature>
<dbReference type="PANTHER" id="PTHR34148:SF1">
    <property type="entry name" value="ADENOSYLCOBINAMIDE-GDP RIBAZOLETRANSFERASE"/>
    <property type="match status" value="1"/>
</dbReference>
<dbReference type="GO" id="GO:0051073">
    <property type="term" value="F:adenosylcobinamide-GDP ribazoletransferase activity"/>
    <property type="evidence" value="ECO:0007669"/>
    <property type="project" value="UniProtKB-UniRule"/>
</dbReference>
<dbReference type="UniPathway" id="UPA00148">
    <property type="reaction ID" value="UER00238"/>
</dbReference>